<dbReference type="AlphaFoldDB" id="A0A016XIQ5"/>
<reference evidence="1 2" key="1">
    <citation type="submission" date="2014-02" db="EMBL/GenBank/DDBJ databases">
        <title>Draft Genome of Hylemonella gracilis isolated from the Niagara River.</title>
        <authorList>
            <person name="Pawlowski D.R."/>
            <person name="Koudelka G.B."/>
        </authorList>
    </citation>
    <scope>NUCLEOTIDE SEQUENCE [LARGE SCALE GENOMIC DNA]</scope>
    <source>
        <strain evidence="1 2">Niagara R</strain>
    </source>
</reference>
<accession>A0A016XIQ5</accession>
<comment type="caution">
    <text evidence="1">The sequence shown here is derived from an EMBL/GenBank/DDBJ whole genome shotgun (WGS) entry which is preliminary data.</text>
</comment>
<proteinExistence type="predicted"/>
<name>A0A016XIQ5_9BURK</name>
<dbReference type="RefSeq" id="WP_081767190.1">
    <property type="nucleotide sequence ID" value="NZ_JEMG01000001.1"/>
</dbReference>
<protein>
    <recommendedName>
        <fullName evidence="3">AP2 domain-containing protein</fullName>
    </recommendedName>
</protein>
<gene>
    <name evidence="1" type="ORF">AZ34_12100</name>
</gene>
<dbReference type="EMBL" id="JEMG01000001">
    <property type="protein sequence ID" value="EYC51731.1"/>
    <property type="molecule type" value="Genomic_DNA"/>
</dbReference>
<sequence>MNIHLEHAFPVGKYLVSPLTRQTESGRYTAHVSIRSGRGQATHDRVLGFVPEFGTRESALQYAAAEGQRWLHQRHCNA</sequence>
<dbReference type="Proteomes" id="UP000023268">
    <property type="component" value="Unassembled WGS sequence"/>
</dbReference>
<evidence type="ECO:0000313" key="1">
    <source>
        <dbReference type="EMBL" id="EYC51731.1"/>
    </source>
</evidence>
<dbReference type="STRING" id="1458275.AZ34_12100"/>
<dbReference type="OrthoDB" id="8689649at2"/>
<dbReference type="eggNOG" id="ENOG50332JG">
    <property type="taxonomic scope" value="Bacteria"/>
</dbReference>
<organism evidence="1 2">
    <name type="scientific">Hylemonella gracilis str. Niagara R</name>
    <dbReference type="NCBI Taxonomy" id="1458275"/>
    <lineage>
        <taxon>Bacteria</taxon>
        <taxon>Pseudomonadati</taxon>
        <taxon>Pseudomonadota</taxon>
        <taxon>Betaproteobacteria</taxon>
        <taxon>Burkholderiales</taxon>
        <taxon>Comamonadaceae</taxon>
        <taxon>Hylemonella</taxon>
    </lineage>
</organism>
<evidence type="ECO:0008006" key="3">
    <source>
        <dbReference type="Google" id="ProtNLM"/>
    </source>
</evidence>
<evidence type="ECO:0000313" key="2">
    <source>
        <dbReference type="Proteomes" id="UP000023268"/>
    </source>
</evidence>